<evidence type="ECO:0000256" key="6">
    <source>
        <dbReference type="ARBA" id="ARBA00058358"/>
    </source>
</evidence>
<feature type="domain" description="AB hydrolase-1" evidence="8">
    <location>
        <begin position="33"/>
        <end position="139"/>
    </location>
</feature>
<proteinExistence type="inferred from homology"/>
<comment type="similarity">
    <text evidence="4">Belongs to the AB hydrolase superfamily. Epoxide hydrolase family.</text>
</comment>
<dbReference type="PANTHER" id="PTHR43329">
    <property type="entry name" value="EPOXIDE HYDROLASE"/>
    <property type="match status" value="1"/>
</dbReference>
<comment type="caution">
    <text evidence="9">The sequence shown here is derived from an EMBL/GenBank/DDBJ whole genome shotgun (WGS) entry which is preliminary data.</text>
</comment>
<dbReference type="Gene3D" id="3.40.50.1820">
    <property type="entry name" value="alpha/beta hydrolase"/>
    <property type="match status" value="1"/>
</dbReference>
<dbReference type="Pfam" id="PF00561">
    <property type="entry name" value="Abhydrolase_1"/>
    <property type="match status" value="1"/>
</dbReference>
<comment type="catalytic activity">
    <reaction evidence="7">
        <text>(24S)-24,25-epoxycucurbitadienol + H2O = (24R)-24,25-dihydroxycucurbitadienol</text>
        <dbReference type="Rhea" id="RHEA:81855"/>
        <dbReference type="ChEBI" id="CHEBI:15377"/>
        <dbReference type="ChEBI" id="CHEBI:229949"/>
        <dbReference type="ChEBI" id="CHEBI:229950"/>
    </reaction>
    <physiologicalReaction direction="left-to-right" evidence="7">
        <dbReference type="Rhea" id="RHEA:81856"/>
    </physiologicalReaction>
</comment>
<gene>
    <name evidence="9" type="ORF">FCM35_KLT02623</name>
</gene>
<keyword evidence="3 9" id="KW-0378">Hydrolase</keyword>
<dbReference type="PRINTS" id="PR00412">
    <property type="entry name" value="EPOXHYDRLASE"/>
</dbReference>
<evidence type="ECO:0000256" key="2">
    <source>
        <dbReference type="ARBA" id="ARBA00013006"/>
    </source>
</evidence>
<dbReference type="EMBL" id="SWLB01000011">
    <property type="protein sequence ID" value="KAF3333046.1"/>
    <property type="molecule type" value="Genomic_DNA"/>
</dbReference>
<dbReference type="PRINTS" id="PR00111">
    <property type="entry name" value="ABHYDROLASE"/>
</dbReference>
<dbReference type="SUPFAM" id="SSF53474">
    <property type="entry name" value="alpha/beta-Hydrolases"/>
    <property type="match status" value="1"/>
</dbReference>
<evidence type="ECO:0000256" key="1">
    <source>
        <dbReference type="ARBA" id="ARBA00004721"/>
    </source>
</evidence>
<name>A0A833R4D7_9POAL</name>
<evidence type="ECO:0000256" key="4">
    <source>
        <dbReference type="ARBA" id="ARBA00038334"/>
    </source>
</evidence>
<dbReference type="EC" id="3.3.2.10" evidence="2"/>
<evidence type="ECO:0000259" key="8">
    <source>
        <dbReference type="Pfam" id="PF00561"/>
    </source>
</evidence>
<evidence type="ECO:0000256" key="7">
    <source>
        <dbReference type="ARBA" id="ARBA00093212"/>
    </source>
</evidence>
<evidence type="ECO:0000313" key="9">
    <source>
        <dbReference type="EMBL" id="KAF3333046.1"/>
    </source>
</evidence>
<evidence type="ECO:0000256" key="3">
    <source>
        <dbReference type="ARBA" id="ARBA00022801"/>
    </source>
</evidence>
<dbReference type="OrthoDB" id="7130006at2759"/>
<keyword evidence="10" id="KW-1185">Reference proteome</keyword>
<sequence>MENQERFAEIRHRQVATNGITMHIAEQGDLSAPPVLLLHGFPELWLSWRHQMAALAANGYRAIAPDLRGYGDTEAPADAAAYTVFHIIGDLIGLLDHLELPCVFVVGHDWGANMAWHLCQFRPERVRALVNIGVPYFPRSPSIKPTELFFKVFGDGCYIHQFQEPGRAEASFARYEVSTVLKKFFSIKMDNLSAPPGMEIIDFLEELPSPLEWISEDELQYLAEKFQKNGFTGPLNYYRNFDKNWELMAPWQGAKIEVPTKFILVKRDIGYNTYGTEMMVKGGGIKEVVPNLDVVSIDGYHFIQQEKAEEVTSEILSYFKSKT</sequence>
<comment type="function">
    <text evidence="6">Epoxide hydrolase involved in the biosynthesis of cucurbitacin and mogroside tetracyclic triterpene natural products (e.g. siamenoside I and mogrosides IV, V and VI). Cucurbitacins have cytotoxic properties and exhibit deterrent taste as a defense barrier against herbivores. Mogrosides are nonsugar highly oxygenated compounds used as high-intensity zero-calorie sweeteners; they also possess pharmacological properties such as regulating immunity, lowering blood sugar and lipid levels, protecting the liver, and acting as antioxidants and antitumor agents. Catalyzes the hydrolysis of aromatic epoxide-containing substrates, such as the conversion of 24,25-epoxycucurbitadienol to 24,25-dihydroxycucurbitadienol.</text>
</comment>
<dbReference type="Proteomes" id="UP000623129">
    <property type="component" value="Unassembled WGS sequence"/>
</dbReference>
<comment type="catalytic activity">
    <reaction evidence="5">
        <text>an epoxide + H2O = an ethanediol</text>
        <dbReference type="Rhea" id="RHEA:19037"/>
        <dbReference type="ChEBI" id="CHEBI:15377"/>
        <dbReference type="ChEBI" id="CHEBI:32955"/>
        <dbReference type="ChEBI" id="CHEBI:140594"/>
        <dbReference type="EC" id="3.3.2.10"/>
    </reaction>
    <physiologicalReaction direction="left-to-right" evidence="5">
        <dbReference type="Rhea" id="RHEA:19038"/>
    </physiologicalReaction>
</comment>
<evidence type="ECO:0000256" key="5">
    <source>
        <dbReference type="ARBA" id="ARBA00051067"/>
    </source>
</evidence>
<dbReference type="InterPro" id="IPR000073">
    <property type="entry name" value="AB_hydrolase_1"/>
</dbReference>
<reference evidence="9" key="1">
    <citation type="submission" date="2020-01" db="EMBL/GenBank/DDBJ databases">
        <title>Genome sequence of Kobresia littledalei, the first chromosome-level genome in the family Cyperaceae.</title>
        <authorList>
            <person name="Qu G."/>
        </authorList>
    </citation>
    <scope>NUCLEOTIDE SEQUENCE</scope>
    <source>
        <strain evidence="9">C.B.Clarke</strain>
        <tissue evidence="9">Leaf</tissue>
    </source>
</reference>
<comment type="pathway">
    <text evidence="1">Secondary metabolite biosynthesis; terpenoid biosynthesis.</text>
</comment>
<accession>A0A833R4D7</accession>
<dbReference type="InterPro" id="IPR029058">
    <property type="entry name" value="AB_hydrolase_fold"/>
</dbReference>
<dbReference type="AlphaFoldDB" id="A0A833R4D7"/>
<dbReference type="InterPro" id="IPR000639">
    <property type="entry name" value="Epox_hydrolase-like"/>
</dbReference>
<dbReference type="FunFam" id="3.40.50.1820:FF:000161">
    <property type="entry name" value="Epoxide hydrolase"/>
    <property type="match status" value="1"/>
</dbReference>
<organism evidence="9 10">
    <name type="scientific">Carex littledalei</name>
    <dbReference type="NCBI Taxonomy" id="544730"/>
    <lineage>
        <taxon>Eukaryota</taxon>
        <taxon>Viridiplantae</taxon>
        <taxon>Streptophyta</taxon>
        <taxon>Embryophyta</taxon>
        <taxon>Tracheophyta</taxon>
        <taxon>Spermatophyta</taxon>
        <taxon>Magnoliopsida</taxon>
        <taxon>Liliopsida</taxon>
        <taxon>Poales</taxon>
        <taxon>Cyperaceae</taxon>
        <taxon>Cyperoideae</taxon>
        <taxon>Cariceae</taxon>
        <taxon>Carex</taxon>
        <taxon>Carex subgen. Euthyceras</taxon>
    </lineage>
</organism>
<dbReference type="GO" id="GO:0004301">
    <property type="term" value="F:epoxide hydrolase activity"/>
    <property type="evidence" value="ECO:0007669"/>
    <property type="project" value="UniProtKB-EC"/>
</dbReference>
<protein>
    <recommendedName>
        <fullName evidence="2">soluble epoxide hydrolase</fullName>
        <ecNumber evidence="2">3.3.2.10</ecNumber>
    </recommendedName>
</protein>
<evidence type="ECO:0000313" key="10">
    <source>
        <dbReference type="Proteomes" id="UP000623129"/>
    </source>
</evidence>